<gene>
    <name evidence="1" type="ORF">EJD98_25465</name>
</gene>
<reference evidence="1 2" key="1">
    <citation type="submission" date="2018-12" db="EMBL/GenBank/DDBJ databases">
        <title>Draft genome sequences of Mycolicibacterium peregrinum isolated from a pig with lymphadenitis and from soil on the same Japanese pig farm.</title>
        <authorList>
            <person name="Komatsu T."/>
            <person name="Ohya K."/>
            <person name="Sawai K."/>
            <person name="Odoi J.O."/>
            <person name="Otsu K."/>
            <person name="Ota A."/>
            <person name="Ito T."/>
            <person name="Kawai M."/>
            <person name="Maruyama F."/>
        </authorList>
    </citation>
    <scope>NUCLEOTIDE SEQUENCE [LARGE SCALE GENOMIC DNA]</scope>
    <source>
        <strain evidence="1 2">138</strain>
    </source>
</reference>
<evidence type="ECO:0000313" key="2">
    <source>
        <dbReference type="Proteomes" id="UP000297792"/>
    </source>
</evidence>
<organism evidence="1 2">
    <name type="scientific">Mycolicibacterium peregrinum</name>
    <name type="common">Mycobacterium peregrinum</name>
    <dbReference type="NCBI Taxonomy" id="43304"/>
    <lineage>
        <taxon>Bacteria</taxon>
        <taxon>Bacillati</taxon>
        <taxon>Actinomycetota</taxon>
        <taxon>Actinomycetes</taxon>
        <taxon>Mycobacteriales</taxon>
        <taxon>Mycobacteriaceae</taxon>
        <taxon>Mycolicibacterium</taxon>
    </lineage>
</organism>
<comment type="caution">
    <text evidence="1">The sequence shown here is derived from an EMBL/GenBank/DDBJ whole genome shotgun (WGS) entry which is preliminary data.</text>
</comment>
<dbReference type="EMBL" id="RWKA01000018">
    <property type="protein sequence ID" value="TGB37901.1"/>
    <property type="molecule type" value="Genomic_DNA"/>
</dbReference>
<evidence type="ECO:0000313" key="1">
    <source>
        <dbReference type="EMBL" id="TGB37901.1"/>
    </source>
</evidence>
<dbReference type="AlphaFoldDB" id="A0A4Z0HHX3"/>
<protein>
    <submittedName>
        <fullName evidence="1">Uncharacterized protein</fullName>
    </submittedName>
</protein>
<name>A0A4Z0HHX3_MYCPR</name>
<sequence>MTDTGAESNDAVAHRIADLQRGAQLLRDHPDQIDHGDLVALVADWIDAEALMWETSEQIVSIMNTAVVEVSGGRAGKVRFGVVDGKPQVVIDTSTHADRIIAAVSEGQP</sequence>
<proteinExistence type="predicted"/>
<dbReference type="RefSeq" id="WP_135361665.1">
    <property type="nucleotide sequence ID" value="NZ_RWJZ01000016.1"/>
</dbReference>
<accession>A0A4Z0HHX3</accession>
<dbReference type="Proteomes" id="UP000297792">
    <property type="component" value="Unassembled WGS sequence"/>
</dbReference>
<keyword evidence="2" id="KW-1185">Reference proteome</keyword>